<sequence length="88" mass="9962">MRRLGVAGVYKATELYLIQDKSLEQQNTWNFLKRRMDEAVQLHEIISKSDITSQGAKDVAKSAFVTVRCPKDGVMEVVACLSGIIWKF</sequence>
<feature type="non-terminal residue" evidence="1">
    <location>
        <position position="1"/>
    </location>
</feature>
<evidence type="ECO:0000313" key="1">
    <source>
        <dbReference type="EMBL" id="ENN73399.1"/>
    </source>
</evidence>
<dbReference type="AlphaFoldDB" id="N6T018"/>
<dbReference type="OrthoDB" id="619536at2759"/>
<organism evidence="1">
    <name type="scientific">Dendroctonus ponderosae</name>
    <name type="common">Mountain pine beetle</name>
    <dbReference type="NCBI Taxonomy" id="77166"/>
    <lineage>
        <taxon>Eukaryota</taxon>
        <taxon>Metazoa</taxon>
        <taxon>Ecdysozoa</taxon>
        <taxon>Arthropoda</taxon>
        <taxon>Hexapoda</taxon>
        <taxon>Insecta</taxon>
        <taxon>Pterygota</taxon>
        <taxon>Neoptera</taxon>
        <taxon>Endopterygota</taxon>
        <taxon>Coleoptera</taxon>
        <taxon>Polyphaga</taxon>
        <taxon>Cucujiformia</taxon>
        <taxon>Curculionidae</taxon>
        <taxon>Scolytinae</taxon>
        <taxon>Dendroctonus</taxon>
    </lineage>
</organism>
<accession>N6T018</accession>
<proteinExistence type="predicted"/>
<dbReference type="Pfam" id="PF08511">
    <property type="entry name" value="COQ9"/>
    <property type="match status" value="1"/>
</dbReference>
<dbReference type="HOGENOM" id="CLU_2471372_0_0_1"/>
<gene>
    <name evidence="1" type="ORF">YQE_09961</name>
</gene>
<dbReference type="InterPro" id="IPR013718">
    <property type="entry name" value="COQ9_C"/>
</dbReference>
<protein>
    <submittedName>
        <fullName evidence="1">Uncharacterized protein</fullName>
    </submittedName>
</protein>
<reference evidence="1" key="1">
    <citation type="journal article" date="2013" name="Genome Biol.">
        <title>Draft genome of the mountain pine beetle, Dendroctonus ponderosae Hopkins, a major forest pest.</title>
        <authorList>
            <person name="Keeling C.I."/>
            <person name="Yuen M.M."/>
            <person name="Liao N.Y."/>
            <person name="Docking T.R."/>
            <person name="Chan S.K."/>
            <person name="Taylor G.A."/>
            <person name="Palmquist D.L."/>
            <person name="Jackman S.D."/>
            <person name="Nguyen A."/>
            <person name="Li M."/>
            <person name="Henderson H."/>
            <person name="Janes J.K."/>
            <person name="Zhao Y."/>
            <person name="Pandoh P."/>
            <person name="Moore R."/>
            <person name="Sperling F.A."/>
            <person name="Huber D.P."/>
            <person name="Birol I."/>
            <person name="Jones S.J."/>
            <person name="Bohlmann J."/>
        </authorList>
    </citation>
    <scope>NUCLEOTIDE SEQUENCE</scope>
</reference>
<name>N6T018_DENPD</name>
<dbReference type="EMBL" id="KB741165">
    <property type="protein sequence ID" value="ENN73399.1"/>
    <property type="molecule type" value="Genomic_DNA"/>
</dbReference>